<dbReference type="SUPFAM" id="SSF52047">
    <property type="entry name" value="RNI-like"/>
    <property type="match status" value="1"/>
</dbReference>
<dbReference type="Proteomes" id="UP000823405">
    <property type="component" value="Unassembled WGS sequence"/>
</dbReference>
<gene>
    <name evidence="1" type="ORF">BGZ97_007283</name>
</gene>
<protein>
    <submittedName>
        <fullName evidence="1">Uncharacterized protein</fullName>
    </submittedName>
</protein>
<dbReference type="Gene3D" id="3.80.10.10">
    <property type="entry name" value="Ribonuclease Inhibitor"/>
    <property type="match status" value="1"/>
</dbReference>
<reference evidence="1" key="1">
    <citation type="journal article" date="2020" name="Fungal Divers.">
        <title>Resolving the Mortierellaceae phylogeny through synthesis of multi-gene phylogenetics and phylogenomics.</title>
        <authorList>
            <person name="Vandepol N."/>
            <person name="Liber J."/>
            <person name="Desiro A."/>
            <person name="Na H."/>
            <person name="Kennedy M."/>
            <person name="Barry K."/>
            <person name="Grigoriev I.V."/>
            <person name="Miller A.N."/>
            <person name="O'Donnell K."/>
            <person name="Stajich J.E."/>
            <person name="Bonito G."/>
        </authorList>
    </citation>
    <scope>NUCLEOTIDE SEQUENCE</scope>
    <source>
        <strain evidence="1">NVP60</strain>
    </source>
</reference>
<dbReference type="OrthoDB" id="2377186at2759"/>
<keyword evidence="2" id="KW-1185">Reference proteome</keyword>
<evidence type="ECO:0000313" key="1">
    <source>
        <dbReference type="EMBL" id="KAG0316182.1"/>
    </source>
</evidence>
<evidence type="ECO:0000313" key="2">
    <source>
        <dbReference type="Proteomes" id="UP000823405"/>
    </source>
</evidence>
<dbReference type="EMBL" id="JAAAIN010000323">
    <property type="protein sequence ID" value="KAG0316182.1"/>
    <property type="molecule type" value="Genomic_DNA"/>
</dbReference>
<name>A0A9P6RAK9_9FUNG</name>
<organism evidence="1 2">
    <name type="scientific">Linnemannia gamsii</name>
    <dbReference type="NCBI Taxonomy" id="64522"/>
    <lineage>
        <taxon>Eukaryota</taxon>
        <taxon>Fungi</taxon>
        <taxon>Fungi incertae sedis</taxon>
        <taxon>Mucoromycota</taxon>
        <taxon>Mortierellomycotina</taxon>
        <taxon>Mortierellomycetes</taxon>
        <taxon>Mortierellales</taxon>
        <taxon>Mortierellaceae</taxon>
        <taxon>Linnemannia</taxon>
    </lineage>
</organism>
<proteinExistence type="predicted"/>
<dbReference type="InterPro" id="IPR032675">
    <property type="entry name" value="LRR_dom_sf"/>
</dbReference>
<accession>A0A9P6RAK9</accession>
<comment type="caution">
    <text evidence="1">The sequence shown here is derived from an EMBL/GenBank/DDBJ whole genome shotgun (WGS) entry which is preliminary data.</text>
</comment>
<dbReference type="AlphaFoldDB" id="A0A9P6RAK9"/>
<sequence length="506" mass="57295">MTLLTKLHVDITEDLGLDKCPYRLHSCRDPRANATKVCWILQLNPYLTHVTITELALKDTRDVRLLTTSIFELKSLQHLSVSGIFILQSAPRLGPTIFFSCPSCLQTLTLKLVGSFAFWEGASSHNYYRLPPESKDSWEKGDEECGLTTTPYRKEPLTRMTSLDLKGMEEAFSEQDFLLMLEHCPNLCDIRIPDIRNVGDTFLLAEMIAGSCPKLTNLTYRDHCEGGTDGYLIARVMGALPPQQVKRLICGDRPFNIRNPDAATIFQKHSSTLQTLSLGRCEDVPSKAIQMVLTQCRGLEIFETRWAGQRGDLCIDLGDAIEFPWACTRMRTLRLTVAVPDEPLYRHIGEEPYYMRPPPTTLSAAEQEQFDQLEVLYRQIGELVEIQTLELSAVFYDPNDRRPFSFRTGANTFPGMLSTGNHRSGRPGYLHHLGGLTKLRELAGSVSAETGETKVTMGLIEAHWMNEHWPVLQCARFFRSQSNITNSFKWLQNQRDGSNPLSLSWN</sequence>